<evidence type="ECO:0000256" key="9">
    <source>
        <dbReference type="ARBA" id="ARBA00023254"/>
    </source>
</evidence>
<dbReference type="GO" id="GO:0005524">
    <property type="term" value="F:ATP binding"/>
    <property type="evidence" value="ECO:0007669"/>
    <property type="project" value="UniProtKB-KW"/>
</dbReference>
<dbReference type="SUPFAM" id="SSF52540">
    <property type="entry name" value="P-loop containing nucleoside triphosphate hydrolases"/>
    <property type="match status" value="1"/>
</dbReference>
<keyword evidence="8" id="KW-0539">Nucleus</keyword>
<reference evidence="14" key="1">
    <citation type="journal article" date="2020" name="Stud. Mycol.">
        <title>101 Dothideomycetes genomes: a test case for predicting lifestyles and emergence of pathogens.</title>
        <authorList>
            <person name="Haridas S."/>
            <person name="Albert R."/>
            <person name="Binder M."/>
            <person name="Bloem J."/>
            <person name="Labutti K."/>
            <person name="Salamov A."/>
            <person name="Andreopoulos B."/>
            <person name="Baker S."/>
            <person name="Barry K."/>
            <person name="Bills G."/>
            <person name="Bluhm B."/>
            <person name="Cannon C."/>
            <person name="Castanera R."/>
            <person name="Culley D."/>
            <person name="Daum C."/>
            <person name="Ezra D."/>
            <person name="Gonzalez J."/>
            <person name="Henrissat B."/>
            <person name="Kuo A."/>
            <person name="Liang C."/>
            <person name="Lipzen A."/>
            <person name="Lutzoni F."/>
            <person name="Magnuson J."/>
            <person name="Mondo S."/>
            <person name="Nolan M."/>
            <person name="Ohm R."/>
            <person name="Pangilinan J."/>
            <person name="Park H.-J."/>
            <person name="Ramirez L."/>
            <person name="Alfaro M."/>
            <person name="Sun H."/>
            <person name="Tritt A."/>
            <person name="Yoshinaga Y."/>
            <person name="Zwiers L.-H."/>
            <person name="Turgeon B."/>
            <person name="Goodwin S."/>
            <person name="Spatafora J."/>
            <person name="Crous P."/>
            <person name="Grigoriev I."/>
        </authorList>
    </citation>
    <scope>NUCLEOTIDE SEQUENCE</scope>
    <source>
        <strain evidence="14">CBS 130266</strain>
    </source>
</reference>
<dbReference type="SUPFAM" id="SSF48334">
    <property type="entry name" value="DNA repair protein MutS, domain III"/>
    <property type="match status" value="1"/>
</dbReference>
<dbReference type="InterPro" id="IPR000432">
    <property type="entry name" value="DNA_mismatch_repair_MutS_C"/>
</dbReference>
<keyword evidence="15" id="KW-1185">Reference proteome</keyword>
<keyword evidence="6" id="KW-0067">ATP-binding</keyword>
<evidence type="ECO:0000256" key="5">
    <source>
        <dbReference type="ARBA" id="ARBA00022741"/>
    </source>
</evidence>
<comment type="caution">
    <text evidence="14">The sequence shown here is derived from an EMBL/GenBank/DDBJ whole genome shotgun (WGS) entry which is preliminary data.</text>
</comment>
<dbReference type="CDD" id="cd03281">
    <property type="entry name" value="ABC_MSH5_euk"/>
    <property type="match status" value="1"/>
</dbReference>
<evidence type="ECO:0000256" key="1">
    <source>
        <dbReference type="ARBA" id="ARBA00004123"/>
    </source>
</evidence>
<evidence type="ECO:0000259" key="13">
    <source>
        <dbReference type="PROSITE" id="PS00486"/>
    </source>
</evidence>
<organism evidence="14 15">
    <name type="scientific">Tothia fuscella</name>
    <dbReference type="NCBI Taxonomy" id="1048955"/>
    <lineage>
        <taxon>Eukaryota</taxon>
        <taxon>Fungi</taxon>
        <taxon>Dikarya</taxon>
        <taxon>Ascomycota</taxon>
        <taxon>Pezizomycotina</taxon>
        <taxon>Dothideomycetes</taxon>
        <taxon>Pleosporomycetidae</taxon>
        <taxon>Venturiales</taxon>
        <taxon>Cylindrosympodiaceae</taxon>
        <taxon>Tothia</taxon>
    </lineage>
</organism>
<gene>
    <name evidence="14" type="ORF">EJ08DRAFT_324329</name>
</gene>
<dbReference type="AlphaFoldDB" id="A0A9P4NNE0"/>
<feature type="region of interest" description="Disordered" evidence="12">
    <location>
        <begin position="811"/>
        <end position="830"/>
    </location>
</feature>
<evidence type="ECO:0000313" key="14">
    <source>
        <dbReference type="EMBL" id="KAF2428685.1"/>
    </source>
</evidence>
<evidence type="ECO:0000256" key="3">
    <source>
        <dbReference type="ARBA" id="ARBA00006271"/>
    </source>
</evidence>
<evidence type="ECO:0000256" key="8">
    <source>
        <dbReference type="ARBA" id="ARBA00023242"/>
    </source>
</evidence>
<dbReference type="GO" id="GO:0005694">
    <property type="term" value="C:chromosome"/>
    <property type="evidence" value="ECO:0007669"/>
    <property type="project" value="UniProtKB-SubCell"/>
</dbReference>
<accession>A0A9P4NNE0</accession>
<evidence type="ECO:0000256" key="2">
    <source>
        <dbReference type="ARBA" id="ARBA00004286"/>
    </source>
</evidence>
<evidence type="ECO:0000256" key="10">
    <source>
        <dbReference type="ARBA" id="ARBA00073549"/>
    </source>
</evidence>
<keyword evidence="5" id="KW-0547">Nucleotide-binding</keyword>
<protein>
    <recommendedName>
        <fullName evidence="10">DNA mismatch repair protein MSH5</fullName>
    </recommendedName>
    <alternativeName>
        <fullName evidence="11">MutS protein homolog 5</fullName>
    </alternativeName>
</protein>
<feature type="compositionally biased region" description="Polar residues" evidence="12">
    <location>
        <begin position="820"/>
        <end position="830"/>
    </location>
</feature>
<keyword evidence="4" id="KW-0158">Chromosome</keyword>
<dbReference type="InterPro" id="IPR007696">
    <property type="entry name" value="DNA_mismatch_repair_MutS_core"/>
</dbReference>
<proteinExistence type="inferred from homology"/>
<feature type="region of interest" description="Disordered" evidence="12">
    <location>
        <begin position="525"/>
        <end position="559"/>
    </location>
</feature>
<dbReference type="Proteomes" id="UP000800235">
    <property type="component" value="Unassembled WGS sequence"/>
</dbReference>
<dbReference type="Pfam" id="PF05192">
    <property type="entry name" value="MutS_III"/>
    <property type="match status" value="1"/>
</dbReference>
<dbReference type="InterPro" id="IPR027417">
    <property type="entry name" value="P-loop_NTPase"/>
</dbReference>
<dbReference type="Pfam" id="PF00488">
    <property type="entry name" value="MutS_V"/>
    <property type="match status" value="1"/>
</dbReference>
<evidence type="ECO:0000256" key="7">
    <source>
        <dbReference type="ARBA" id="ARBA00023125"/>
    </source>
</evidence>
<dbReference type="PANTHER" id="PTHR11361">
    <property type="entry name" value="DNA MISMATCH REPAIR PROTEIN MUTS FAMILY MEMBER"/>
    <property type="match status" value="1"/>
</dbReference>
<evidence type="ECO:0000256" key="4">
    <source>
        <dbReference type="ARBA" id="ARBA00022454"/>
    </source>
</evidence>
<dbReference type="SMART" id="SM00533">
    <property type="entry name" value="MUTSd"/>
    <property type="match status" value="1"/>
</dbReference>
<dbReference type="InterPro" id="IPR045076">
    <property type="entry name" value="MutS"/>
</dbReference>
<name>A0A9P4NNE0_9PEZI</name>
<dbReference type="GO" id="GO:0030983">
    <property type="term" value="F:mismatched DNA binding"/>
    <property type="evidence" value="ECO:0007669"/>
    <property type="project" value="InterPro"/>
</dbReference>
<dbReference type="Gene3D" id="3.40.50.300">
    <property type="entry name" value="P-loop containing nucleotide triphosphate hydrolases"/>
    <property type="match status" value="1"/>
</dbReference>
<dbReference type="EMBL" id="MU007054">
    <property type="protein sequence ID" value="KAF2428685.1"/>
    <property type="molecule type" value="Genomic_DNA"/>
</dbReference>
<feature type="domain" description="DNA mismatch repair proteins mutS family" evidence="13">
    <location>
        <begin position="639"/>
        <end position="655"/>
    </location>
</feature>
<dbReference type="InterPro" id="IPR036187">
    <property type="entry name" value="DNA_mismatch_repair_MutS_sf"/>
</dbReference>
<dbReference type="Gene3D" id="1.10.1420.10">
    <property type="match status" value="1"/>
</dbReference>
<dbReference type="PROSITE" id="PS00486">
    <property type="entry name" value="DNA_MISMATCH_REPAIR_2"/>
    <property type="match status" value="1"/>
</dbReference>
<dbReference type="PANTHER" id="PTHR11361:SF20">
    <property type="entry name" value="MUTS PROTEIN HOMOLOG 5"/>
    <property type="match status" value="1"/>
</dbReference>
<dbReference type="FunFam" id="3.40.50.300:FF:001067">
    <property type="entry name" value="DNA mismatch repair protein MSH5"/>
    <property type="match status" value="1"/>
</dbReference>
<dbReference type="SMART" id="SM00534">
    <property type="entry name" value="MUTSac"/>
    <property type="match status" value="1"/>
</dbReference>
<dbReference type="GO" id="GO:0140664">
    <property type="term" value="F:ATP-dependent DNA damage sensor activity"/>
    <property type="evidence" value="ECO:0007669"/>
    <property type="project" value="InterPro"/>
</dbReference>
<evidence type="ECO:0000256" key="12">
    <source>
        <dbReference type="SAM" id="MobiDB-lite"/>
    </source>
</evidence>
<evidence type="ECO:0000256" key="6">
    <source>
        <dbReference type="ARBA" id="ARBA00022840"/>
    </source>
</evidence>
<keyword evidence="9" id="KW-0469">Meiosis</keyword>
<dbReference type="OrthoDB" id="29596at2759"/>
<dbReference type="GO" id="GO:0006298">
    <property type="term" value="P:mismatch repair"/>
    <property type="evidence" value="ECO:0007669"/>
    <property type="project" value="InterPro"/>
</dbReference>
<comment type="similarity">
    <text evidence="3">Belongs to the DNA mismatch repair MutS family.</text>
</comment>
<evidence type="ECO:0000256" key="11">
    <source>
        <dbReference type="ARBA" id="ARBA00077470"/>
    </source>
</evidence>
<comment type="subcellular location">
    <subcellularLocation>
        <location evidence="2">Chromosome</location>
    </subcellularLocation>
    <subcellularLocation>
        <location evidence="1">Nucleus</location>
    </subcellularLocation>
</comment>
<sequence>MDDEVVDRLDPELRMRHASTLESNDQFRLPYILEVRPTVEFKYEAGKNKLVNLRLDSESGPLIKFTVPNDVLGADGYDTLGEFAGRQEHLLRLAGWVDVESRITVGCAGALISYLQRRRAAGYLPGDESAHSFFQISTVKMFSLKGFMFVNNDTLQSLQIIQTESHPNYQNQGPSAYGSKEGLSVYGLFHHLARTPQGKQLLRQYFLRPSVSLVTISERLDAVSVFVRPDNASLLEDLVKDMKVIKNMRTVLLSLQKGVSASQGGIATPAWLTLLRFAGAALTIRDLVQETNGAERLPLRNKILELFDTQTLARVGYEIRETVDLEETAVQHRVVVKPNVDDDLDRMKREWDGLEDLLSQVSRAMEPRVPPTLRATLNVIYFPQVGFMLAVRKDEDDETDSFQSEGAIEGWEQIFTTESAKYYKSDEMQELDEKYGDMWTEICEKEIEILHDLAQKVLQHAELLTAVSDLCGELDCILALAQGAKQYRLARPGMTRENIIRIEGGRHILQELTVGTFIANDTLLVGGPNSEESTEEESELPSYAQTQTETASDAPEGPSMLIMTGPNYSGKSVYLKQVALIVYMAHIGCFVPAERARIGITDKILTRISTRESVSRVQSAFMIDVQQISLGLSLSTHRSLLIIDEFGKGTEADDGAGLACGVLEYLLGLNENCPKVLAATHFHEIFESGFLPPRPSLAFGFMEVHVEPNPVEVSRQITYLYQFHEGRSMSSFGTICASMNGIAPEIVDRAEELLVLTARGEDLVAACTVMPEVEGAELEEAEQIARDFLAADISDDPRRLLDEILTVSTTTDSRSKVTAGGQSVSRGTMS</sequence>
<keyword evidence="7" id="KW-0238">DNA-binding</keyword>
<evidence type="ECO:0000313" key="15">
    <source>
        <dbReference type="Proteomes" id="UP000800235"/>
    </source>
</evidence>
<dbReference type="GO" id="GO:0051026">
    <property type="term" value="P:chiasma assembly"/>
    <property type="evidence" value="ECO:0007669"/>
    <property type="project" value="TreeGrafter"/>
</dbReference>
<dbReference type="GO" id="GO:0005634">
    <property type="term" value="C:nucleus"/>
    <property type="evidence" value="ECO:0007669"/>
    <property type="project" value="UniProtKB-SubCell"/>
</dbReference>